<dbReference type="Gene3D" id="1.10.150.20">
    <property type="entry name" value="5' to 3' exonuclease, C-terminal subdomain"/>
    <property type="match status" value="2"/>
</dbReference>
<evidence type="ECO:0000256" key="2">
    <source>
        <dbReference type="ARBA" id="ARBA00022705"/>
    </source>
</evidence>
<dbReference type="PANTHER" id="PTHR10133:SF27">
    <property type="entry name" value="DNA POLYMERASE NU"/>
    <property type="match status" value="1"/>
</dbReference>
<dbReference type="CDD" id="cd08642">
    <property type="entry name" value="DNA_pol_A_pol_I_A"/>
    <property type="match status" value="1"/>
</dbReference>
<dbReference type="InterPro" id="IPR002298">
    <property type="entry name" value="DNA_polymerase_A"/>
</dbReference>
<comment type="catalytic activity">
    <reaction evidence="3">
        <text>DNA(n) + a 2'-deoxyribonucleoside 5'-triphosphate = DNA(n+1) + diphosphate</text>
        <dbReference type="Rhea" id="RHEA:22508"/>
        <dbReference type="Rhea" id="RHEA-COMP:17339"/>
        <dbReference type="Rhea" id="RHEA-COMP:17340"/>
        <dbReference type="ChEBI" id="CHEBI:33019"/>
        <dbReference type="ChEBI" id="CHEBI:61560"/>
        <dbReference type="ChEBI" id="CHEBI:173112"/>
        <dbReference type="EC" id="2.7.7.7"/>
    </reaction>
</comment>
<reference evidence="5 6" key="1">
    <citation type="journal article" date="2019" name="Int. J. Syst. Evol. Microbiol.">
        <title>The Global Catalogue of Microorganisms (GCM) 10K type strain sequencing project: providing services to taxonomists for standard genome sequencing and annotation.</title>
        <authorList>
            <consortium name="The Broad Institute Genomics Platform"/>
            <consortium name="The Broad Institute Genome Sequencing Center for Infectious Disease"/>
            <person name="Wu L."/>
            <person name="Ma J."/>
        </authorList>
    </citation>
    <scope>NUCLEOTIDE SEQUENCE [LARGE SCALE GENOMIC DNA]</scope>
    <source>
        <strain evidence="5 6">JCM 8542</strain>
    </source>
</reference>
<dbReference type="SMART" id="SM00482">
    <property type="entry name" value="POLAc"/>
    <property type="match status" value="1"/>
</dbReference>
<evidence type="ECO:0000256" key="1">
    <source>
        <dbReference type="ARBA" id="ARBA00012417"/>
    </source>
</evidence>
<proteinExistence type="predicted"/>
<dbReference type="PRINTS" id="PR00868">
    <property type="entry name" value="DNAPOLI"/>
</dbReference>
<accession>A0ABN0SV69</accession>
<dbReference type="RefSeq" id="WP_304988158.1">
    <property type="nucleotide sequence ID" value="NZ_BAAACR010000001.1"/>
</dbReference>
<protein>
    <recommendedName>
        <fullName evidence="1">DNA-directed DNA polymerase</fullName>
        <ecNumber evidence="1">2.7.7.7</ecNumber>
    </recommendedName>
</protein>
<dbReference type="SUPFAM" id="SSF53098">
    <property type="entry name" value="Ribonuclease H-like"/>
    <property type="match status" value="1"/>
</dbReference>
<dbReference type="EC" id="2.7.7.7" evidence="1"/>
<dbReference type="PANTHER" id="PTHR10133">
    <property type="entry name" value="DNA POLYMERASE I"/>
    <property type="match status" value="1"/>
</dbReference>
<sequence length="645" mass="72825">MKSISIDIETFSSVPLAKAGVYKYAEAEDFEILLFGYFVDGGEVQVVDLENGEEIPKEILAALTDETVTKWAFNAMFERVCLSRHLGIHLKPNAWCCSMIWAATLGLPLSLKEVGTVLRLDRQKLEEGKDLIRYFCVPCKASKSNGGRTRNLPADAPEKWELFKEYNKRDVETEMEIQARLKKFPVSESEWENYVIDQEINDRGISVDTTFVSQAIRCDERSKVICLERAQNLTGLENPNSPLQLMDWLHGKGLFVESLAKSEVSKMLKTAVGDVREVLELRQRLAKTSIKKYMAMEAVTGADHRARGLFQFYGANRTGRFAGRLIQLQNLPQNHLTQLKAVRTLVKDGNFDLLDMLYDSTSDVLSQLIRTSFVPQSGCRFIVADYSAIEARVLAWLAGERWVLDVFQKNGDIYCETASRMFHCKVEKHGENGDLRQKGKQAVLSCGYGGSVGALIAMGAVESGMKEEELQPLVDLWRVSNPHIVQFWWDVDRAVKTCVKQHIEIETHGVCCTYKSGVLFIRLPSGRELAYAKPRIGENRFGRESVTYEGLGMTKKWERIETFGGKLVENITQATACDLLVFAMKQLRNRGFDIVMHVHDEIVLEVPHGVSSVEEICSIMAENPPWAKGLPLKADGYACEFYRKD</sequence>
<dbReference type="SUPFAM" id="SSF56672">
    <property type="entry name" value="DNA/RNA polymerases"/>
    <property type="match status" value="1"/>
</dbReference>
<dbReference type="InterPro" id="IPR001098">
    <property type="entry name" value="DNA-dir_DNA_pol_A_palm_dom"/>
</dbReference>
<dbReference type="Gene3D" id="3.30.70.370">
    <property type="match status" value="2"/>
</dbReference>
<dbReference type="InterPro" id="IPR043502">
    <property type="entry name" value="DNA/RNA_pol_sf"/>
</dbReference>
<keyword evidence="6" id="KW-1185">Reference proteome</keyword>
<keyword evidence="2" id="KW-0235">DNA replication</keyword>
<comment type="caution">
    <text evidence="5">The sequence shown here is derived from an EMBL/GenBank/DDBJ whole genome shotgun (WGS) entry which is preliminary data.</text>
</comment>
<dbReference type="Pfam" id="PF00476">
    <property type="entry name" value="DNA_pol_A"/>
    <property type="match status" value="1"/>
</dbReference>
<evidence type="ECO:0000313" key="5">
    <source>
        <dbReference type="EMBL" id="GAA0201790.1"/>
    </source>
</evidence>
<dbReference type="Proteomes" id="UP001500399">
    <property type="component" value="Unassembled WGS sequence"/>
</dbReference>
<evidence type="ECO:0000259" key="4">
    <source>
        <dbReference type="SMART" id="SM00482"/>
    </source>
</evidence>
<evidence type="ECO:0000313" key="6">
    <source>
        <dbReference type="Proteomes" id="UP001500399"/>
    </source>
</evidence>
<dbReference type="EMBL" id="BAAACR010000001">
    <property type="protein sequence ID" value="GAA0201790.1"/>
    <property type="molecule type" value="Genomic_DNA"/>
</dbReference>
<evidence type="ECO:0000256" key="3">
    <source>
        <dbReference type="ARBA" id="ARBA00049244"/>
    </source>
</evidence>
<feature type="domain" description="DNA-directed DNA polymerase family A palm" evidence="4">
    <location>
        <begin position="366"/>
        <end position="610"/>
    </location>
</feature>
<gene>
    <name evidence="5" type="ORF">GCM10008919_01450</name>
</gene>
<organism evidence="5 6">
    <name type="scientific">Selenomonas dianae</name>
    <dbReference type="NCBI Taxonomy" id="135079"/>
    <lineage>
        <taxon>Bacteria</taxon>
        <taxon>Bacillati</taxon>
        <taxon>Bacillota</taxon>
        <taxon>Negativicutes</taxon>
        <taxon>Selenomonadales</taxon>
        <taxon>Selenomonadaceae</taxon>
        <taxon>Selenomonas</taxon>
    </lineage>
</organism>
<name>A0ABN0SV69_9FIRM</name>
<dbReference type="InterPro" id="IPR012337">
    <property type="entry name" value="RNaseH-like_sf"/>
</dbReference>